<dbReference type="PANTHER" id="PTHR30441:SF8">
    <property type="entry name" value="DUF748 DOMAIN-CONTAINING PROTEIN"/>
    <property type="match status" value="1"/>
</dbReference>
<dbReference type="OrthoDB" id="286at2"/>
<name>A0A4R8M0Y9_9BACT</name>
<evidence type="ECO:0000313" key="2">
    <source>
        <dbReference type="EMBL" id="TDY53054.1"/>
    </source>
</evidence>
<dbReference type="GO" id="GO:0005886">
    <property type="term" value="C:plasma membrane"/>
    <property type="evidence" value="ECO:0007669"/>
    <property type="project" value="TreeGrafter"/>
</dbReference>
<accession>A0A4R8M0Y9</accession>
<organism evidence="2 3">
    <name type="scientific">Aminivibrio pyruvatiphilus</name>
    <dbReference type="NCBI Taxonomy" id="1005740"/>
    <lineage>
        <taxon>Bacteria</taxon>
        <taxon>Thermotogati</taxon>
        <taxon>Synergistota</taxon>
        <taxon>Synergistia</taxon>
        <taxon>Synergistales</taxon>
        <taxon>Aminobacteriaceae</taxon>
        <taxon>Aminivibrio</taxon>
    </lineage>
</organism>
<dbReference type="AlphaFoldDB" id="A0A4R8M0Y9"/>
<protein>
    <submittedName>
        <fullName evidence="2">AsmA-like protein</fullName>
    </submittedName>
</protein>
<dbReference type="InterPro" id="IPR052894">
    <property type="entry name" value="AsmA-related"/>
</dbReference>
<keyword evidence="3" id="KW-1185">Reference proteome</keyword>
<dbReference type="Proteomes" id="UP000295066">
    <property type="component" value="Unassembled WGS sequence"/>
</dbReference>
<reference evidence="2 3" key="1">
    <citation type="submission" date="2019-03" db="EMBL/GenBank/DDBJ databases">
        <title>Genomic Encyclopedia of Type Strains, Phase IV (KMG-IV): sequencing the most valuable type-strain genomes for metagenomic binning, comparative biology and taxonomic classification.</title>
        <authorList>
            <person name="Goeker M."/>
        </authorList>
    </citation>
    <scope>NUCLEOTIDE SEQUENCE [LARGE SCALE GENOMIC DNA]</scope>
    <source>
        <strain evidence="2 3">DSM 25964</strain>
    </source>
</reference>
<sequence length="965" mass="97910">MKHTGRNAAALSLLLTAWCFLTVAGADFAGDILLREARNAAMEFLGAELSVDGITGNPIQGFSTGRITLSTEQGAILSAASLRLKISPKSLLSLKPAVNAFSIVSADIDGDILAERLSSLAPVSGGRSVTLQRAEISGSRITFGKSRADISLIGLSFAENTVSADMGLTVNSVPFSGTAAIDLTEGEIALRSLFLRAGSGEIAALGTITPFLSVAGLASGLDLSEISLLWPPSPRGTFTGKLTMSFTGEGKWNSPVLAGDVSLEDGSIRGIPVDRAKGRWSFSENSFSASPVEGTVLSSPVRGTLSLIFPPGKAPSLEASFSGKTFRTENAKSLLPASVVKGMIDTFSGRVSGTADSLSGMVNIGARSLTLFGLSASNTELQADFTPASLKLKGKTGLQGATADFSGIVENYAASPRLNITAAIRSISLQKAGSLLKDLPAAGLSGSVNADLAIKGAPAAPEISGRVWSSGITAGNEAFTSPSASFSYRGGQTVVSSAAAQWRGASLTAAGKISRSTKGTALDLNITASGADLAALSGALGLPFPLGGKAGGTVSLKGAASAPAFTVKATSPSASLHGITVTQAEIQLSGTAKAFRIDRFTAGFKGGTLSGSGTVKPGKTPDAALDISVKNIDLRSLIGDVSAAGGLSVSGKVNGTFKGRVSGGKTSFAGTATSAAISTGGLRATHLSIPLSLEGDVLRGKDASLAFYGGKLTGSGTMNIKTMKYTVNASFSGVDVNSAVHAFAGDLGGKVTGQARGSLQASGALSPAFNVTGKGRASVSAGGVSGFRNVDIAARLYGTQGIRYTGAVIPFRLETGRLVLEKGTRADAPKDDPMYRFLTAEGTVGPRGALNLSCAGNVNMKLFNALRGGAAGVLSGGSLEDALKGILGGFSKGMAEEDFRDTTFSVRGTVGNPSIANLKTAPPPPKQQAPAQAPAQPPSPPPQTPKPKTPEEILKEKLLESIFKK</sequence>
<gene>
    <name evidence="2" type="ORF">C8D99_13316</name>
</gene>
<evidence type="ECO:0000313" key="3">
    <source>
        <dbReference type="Proteomes" id="UP000295066"/>
    </source>
</evidence>
<feature type="region of interest" description="Disordered" evidence="1">
    <location>
        <begin position="910"/>
        <end position="952"/>
    </location>
</feature>
<dbReference type="EMBL" id="SORI01000033">
    <property type="protein sequence ID" value="TDY53054.1"/>
    <property type="molecule type" value="Genomic_DNA"/>
</dbReference>
<proteinExistence type="predicted"/>
<comment type="caution">
    <text evidence="2">The sequence shown here is derived from an EMBL/GenBank/DDBJ whole genome shotgun (WGS) entry which is preliminary data.</text>
</comment>
<dbReference type="RefSeq" id="WP_133959191.1">
    <property type="nucleotide sequence ID" value="NZ_SORI01000033.1"/>
</dbReference>
<dbReference type="PANTHER" id="PTHR30441">
    <property type="entry name" value="DUF748 DOMAIN-CONTAINING PROTEIN"/>
    <property type="match status" value="1"/>
</dbReference>
<evidence type="ECO:0000256" key="1">
    <source>
        <dbReference type="SAM" id="MobiDB-lite"/>
    </source>
</evidence>
<feature type="compositionally biased region" description="Pro residues" evidence="1">
    <location>
        <begin position="935"/>
        <end position="947"/>
    </location>
</feature>
<dbReference type="GO" id="GO:0090313">
    <property type="term" value="P:regulation of protein targeting to membrane"/>
    <property type="evidence" value="ECO:0007669"/>
    <property type="project" value="TreeGrafter"/>
</dbReference>